<dbReference type="SFLD" id="SFLDG00358">
    <property type="entry name" value="Main_(cytGST)"/>
    <property type="match status" value="1"/>
</dbReference>
<dbReference type="SUPFAM" id="SSF52833">
    <property type="entry name" value="Thioredoxin-like"/>
    <property type="match status" value="1"/>
</dbReference>
<comment type="catalytic activity">
    <reaction evidence="3">
        <text>RX + glutathione = an S-substituted glutathione + a halide anion + H(+)</text>
        <dbReference type="Rhea" id="RHEA:16437"/>
        <dbReference type="ChEBI" id="CHEBI:15378"/>
        <dbReference type="ChEBI" id="CHEBI:16042"/>
        <dbReference type="ChEBI" id="CHEBI:17792"/>
        <dbReference type="ChEBI" id="CHEBI:57925"/>
        <dbReference type="ChEBI" id="CHEBI:90779"/>
        <dbReference type="EC" id="2.5.1.18"/>
    </reaction>
</comment>
<dbReference type="Proteomes" id="UP001231189">
    <property type="component" value="Unassembled WGS sequence"/>
</dbReference>
<gene>
    <name evidence="6" type="ORF">QYE76_058060</name>
</gene>
<dbReference type="InterPro" id="IPR004045">
    <property type="entry name" value="Glutathione_S-Trfase_N"/>
</dbReference>
<evidence type="ECO:0000313" key="6">
    <source>
        <dbReference type="EMBL" id="KAK1669901.1"/>
    </source>
</evidence>
<evidence type="ECO:0000259" key="4">
    <source>
        <dbReference type="PROSITE" id="PS50404"/>
    </source>
</evidence>
<organism evidence="6 7">
    <name type="scientific">Lolium multiflorum</name>
    <name type="common">Italian ryegrass</name>
    <name type="synonym">Lolium perenne subsp. multiflorum</name>
    <dbReference type="NCBI Taxonomy" id="4521"/>
    <lineage>
        <taxon>Eukaryota</taxon>
        <taxon>Viridiplantae</taxon>
        <taxon>Streptophyta</taxon>
        <taxon>Embryophyta</taxon>
        <taxon>Tracheophyta</taxon>
        <taxon>Spermatophyta</taxon>
        <taxon>Magnoliopsida</taxon>
        <taxon>Liliopsida</taxon>
        <taxon>Poales</taxon>
        <taxon>Poaceae</taxon>
        <taxon>BOP clade</taxon>
        <taxon>Pooideae</taxon>
        <taxon>Poodae</taxon>
        <taxon>Poeae</taxon>
        <taxon>Poeae Chloroplast Group 2 (Poeae type)</taxon>
        <taxon>Loliodinae</taxon>
        <taxon>Loliinae</taxon>
        <taxon>Lolium</taxon>
    </lineage>
</organism>
<dbReference type="InterPro" id="IPR010987">
    <property type="entry name" value="Glutathione-S-Trfase_C-like"/>
</dbReference>
<dbReference type="PANTHER" id="PTHR11260">
    <property type="entry name" value="GLUTATHIONE S-TRANSFERASE, GST, SUPERFAMILY, GST DOMAIN CONTAINING"/>
    <property type="match status" value="1"/>
</dbReference>
<dbReference type="GO" id="GO:0004364">
    <property type="term" value="F:glutathione transferase activity"/>
    <property type="evidence" value="ECO:0007669"/>
    <property type="project" value="UniProtKB-EC"/>
</dbReference>
<dbReference type="InterPro" id="IPR045074">
    <property type="entry name" value="GST_C_Tau"/>
</dbReference>
<dbReference type="Pfam" id="PF00043">
    <property type="entry name" value="GST_C"/>
    <property type="match status" value="1"/>
</dbReference>
<dbReference type="GO" id="GO:0006749">
    <property type="term" value="P:glutathione metabolic process"/>
    <property type="evidence" value="ECO:0007669"/>
    <property type="project" value="InterPro"/>
</dbReference>
<dbReference type="FunFam" id="1.20.1050.10:FF:000012">
    <property type="entry name" value="Tau class glutathione S-transferase"/>
    <property type="match status" value="1"/>
</dbReference>
<dbReference type="GO" id="GO:0005737">
    <property type="term" value="C:cytoplasm"/>
    <property type="evidence" value="ECO:0007669"/>
    <property type="project" value="TreeGrafter"/>
</dbReference>
<dbReference type="Pfam" id="PF13417">
    <property type="entry name" value="GST_N_3"/>
    <property type="match status" value="1"/>
</dbReference>
<keyword evidence="7" id="KW-1185">Reference proteome</keyword>
<dbReference type="EC" id="2.5.1.18" evidence="1"/>
<dbReference type="FunFam" id="3.40.30.10:FF:000200">
    <property type="entry name" value="Glutathione S-transferase"/>
    <property type="match status" value="1"/>
</dbReference>
<dbReference type="PROSITE" id="PS50404">
    <property type="entry name" value="GST_NTER"/>
    <property type="match status" value="1"/>
</dbReference>
<reference evidence="6" key="1">
    <citation type="submission" date="2023-07" db="EMBL/GenBank/DDBJ databases">
        <title>A chromosome-level genome assembly of Lolium multiflorum.</title>
        <authorList>
            <person name="Chen Y."/>
            <person name="Copetti D."/>
            <person name="Kolliker R."/>
            <person name="Studer B."/>
        </authorList>
    </citation>
    <scope>NUCLEOTIDE SEQUENCE</scope>
    <source>
        <strain evidence="6">02402/16</strain>
        <tissue evidence="6">Leaf</tissue>
    </source>
</reference>
<feature type="domain" description="GST C-terminal" evidence="5">
    <location>
        <begin position="88"/>
        <end position="212"/>
    </location>
</feature>
<dbReference type="InterPro" id="IPR045073">
    <property type="entry name" value="Omega/Tau-like"/>
</dbReference>
<evidence type="ECO:0000259" key="5">
    <source>
        <dbReference type="PROSITE" id="PS50405"/>
    </source>
</evidence>
<evidence type="ECO:0000256" key="3">
    <source>
        <dbReference type="ARBA" id="ARBA00047960"/>
    </source>
</evidence>
<dbReference type="Gene3D" id="1.20.1050.10">
    <property type="match status" value="1"/>
</dbReference>
<dbReference type="CDD" id="cd03058">
    <property type="entry name" value="GST_N_Tau"/>
    <property type="match status" value="1"/>
</dbReference>
<dbReference type="InterPro" id="IPR036282">
    <property type="entry name" value="Glutathione-S-Trfase_C_sf"/>
</dbReference>
<dbReference type="CDD" id="cd03185">
    <property type="entry name" value="GST_C_Tau"/>
    <property type="match status" value="1"/>
</dbReference>
<name>A0AAD8T4Q9_LOLMU</name>
<dbReference type="PROSITE" id="PS50405">
    <property type="entry name" value="GST_CTER"/>
    <property type="match status" value="1"/>
</dbReference>
<dbReference type="InterPro" id="IPR040079">
    <property type="entry name" value="Glutathione_S-Trfase"/>
</dbReference>
<accession>A0AAD8T4Q9</accession>
<dbReference type="SFLD" id="SFLDG01152">
    <property type="entry name" value="Main.3:_Omega-_and_Tau-like"/>
    <property type="match status" value="1"/>
</dbReference>
<keyword evidence="2" id="KW-0808">Transferase</keyword>
<comment type="caution">
    <text evidence="6">The sequence shown here is derived from an EMBL/GenBank/DDBJ whole genome shotgun (WGS) entry which is preliminary data.</text>
</comment>
<dbReference type="PANTHER" id="PTHR11260:SF736">
    <property type="entry name" value="GLUTATHIONE TRANSFERASE"/>
    <property type="match status" value="1"/>
</dbReference>
<evidence type="ECO:0000256" key="2">
    <source>
        <dbReference type="ARBA" id="ARBA00022679"/>
    </source>
</evidence>
<dbReference type="InterPro" id="IPR004046">
    <property type="entry name" value="GST_C"/>
</dbReference>
<dbReference type="Gene3D" id="3.40.30.10">
    <property type="entry name" value="Glutaredoxin"/>
    <property type="match status" value="1"/>
</dbReference>
<dbReference type="AlphaFoldDB" id="A0AAD8T4Q9"/>
<protein>
    <recommendedName>
        <fullName evidence="1">glutathione transferase</fullName>
        <ecNumber evidence="1">2.5.1.18</ecNumber>
    </recommendedName>
</protein>
<dbReference type="EMBL" id="JAUUTY010000003">
    <property type="protein sequence ID" value="KAK1669901.1"/>
    <property type="molecule type" value="Genomic_DNA"/>
</dbReference>
<proteinExistence type="predicted"/>
<evidence type="ECO:0000313" key="7">
    <source>
        <dbReference type="Proteomes" id="UP001231189"/>
    </source>
</evidence>
<feature type="domain" description="GST N-terminal" evidence="4">
    <location>
        <begin position="3"/>
        <end position="83"/>
    </location>
</feature>
<dbReference type="InterPro" id="IPR036249">
    <property type="entry name" value="Thioredoxin-like_sf"/>
</dbReference>
<dbReference type="SUPFAM" id="SSF47616">
    <property type="entry name" value="GST C-terminal domain-like"/>
    <property type="match status" value="1"/>
</dbReference>
<dbReference type="SFLD" id="SFLDS00019">
    <property type="entry name" value="Glutathione_Transferase_(cytos"/>
    <property type="match status" value="1"/>
</dbReference>
<sequence>MAKAVKLIGAFGSPFVHRAEVALRLKGVPYELILEDLTNKSELLLRHNPIHKTVPVLLHGDRPAICESLLIVEYVDEAFDGPPLLPIDPYDRAMARFWPQFIEQKCSMPFWMAVWLDDGEAREGFVRDTRANLCLLEARLQGKRFFAGDAVGYLDFAACGLAHLLGPIEEVAGESLVGAAEFPALRRWAEAYTSDEAVSACLPPREQLVANFAGKKDKIKMAVNAMVQRS</sequence>
<evidence type="ECO:0000256" key="1">
    <source>
        <dbReference type="ARBA" id="ARBA00012452"/>
    </source>
</evidence>